<keyword evidence="3" id="KW-1185">Reference proteome</keyword>
<name>A0ABX2Q5A0_9BACT</name>
<proteinExistence type="predicted"/>
<feature type="signal peptide" evidence="1">
    <location>
        <begin position="1"/>
        <end position="20"/>
    </location>
</feature>
<dbReference type="SUPFAM" id="SSF49464">
    <property type="entry name" value="Carboxypeptidase regulatory domain-like"/>
    <property type="match status" value="1"/>
</dbReference>
<dbReference type="RefSeq" id="WP_176899578.1">
    <property type="nucleotide sequence ID" value="NZ_JABKAV010000018.1"/>
</dbReference>
<comment type="caution">
    <text evidence="2">The sequence shown here is derived from an EMBL/GenBank/DDBJ whole genome shotgun (WGS) entry which is preliminary data.</text>
</comment>
<dbReference type="Pfam" id="PF13620">
    <property type="entry name" value="CarboxypepD_reg"/>
    <property type="match status" value="1"/>
</dbReference>
<protein>
    <submittedName>
        <fullName evidence="2">Carboxypeptidase regulatory-like domain-containing protein</fullName>
    </submittedName>
</protein>
<evidence type="ECO:0000313" key="3">
    <source>
        <dbReference type="Proteomes" id="UP000626554"/>
    </source>
</evidence>
<gene>
    <name evidence="2" type="ORF">HW556_08390</name>
</gene>
<dbReference type="EMBL" id="JABKAV010000018">
    <property type="protein sequence ID" value="NVO84899.1"/>
    <property type="molecule type" value="Genomic_DNA"/>
</dbReference>
<dbReference type="InterPro" id="IPR008969">
    <property type="entry name" value="CarboxyPept-like_regulatory"/>
</dbReference>
<accession>A0ABX2Q5A0</accession>
<evidence type="ECO:0000256" key="1">
    <source>
        <dbReference type="SAM" id="SignalP"/>
    </source>
</evidence>
<sequence length="309" mass="33514">MLFRFLCLLAASALAHPLQAQRVLTGTVQDGQRAAVPFAVLELSAQKLGVQADDEGHFSLPLPAGLTPTDSLTISALGYARRRVPVPAGATATLQLAALPVPLNEVVVRPGVAQWVGSEGELKKRGGGFGQNRLSQEVNTGWQIARLCQPPTNGYLTAVRFFVNPSYNCGKTGLRAPFRVRVYAADGPDNAPGSDLLPVSVLAAADNRGWVSVDLSRYEIIFPLQGVYVAMEWVHTSDEFLCSYTSTSLETQQKTQSFSYGQSLAATQLPETVAQTWYYTFKYGWLKFSSRNSGQNEVPDAAIQAQFQP</sequence>
<organism evidence="2 3">
    <name type="scientific">Hymenobacter terrestris</name>
    <dbReference type="NCBI Taxonomy" id="2748310"/>
    <lineage>
        <taxon>Bacteria</taxon>
        <taxon>Pseudomonadati</taxon>
        <taxon>Bacteroidota</taxon>
        <taxon>Cytophagia</taxon>
        <taxon>Cytophagales</taxon>
        <taxon>Hymenobacteraceae</taxon>
        <taxon>Hymenobacter</taxon>
    </lineage>
</organism>
<keyword evidence="1" id="KW-0732">Signal</keyword>
<evidence type="ECO:0000313" key="2">
    <source>
        <dbReference type="EMBL" id="NVO84899.1"/>
    </source>
</evidence>
<feature type="chain" id="PRO_5045067789" evidence="1">
    <location>
        <begin position="21"/>
        <end position="309"/>
    </location>
</feature>
<dbReference type="Proteomes" id="UP000626554">
    <property type="component" value="Unassembled WGS sequence"/>
</dbReference>
<reference evidence="2 3" key="1">
    <citation type="submission" date="2020-05" db="EMBL/GenBank/DDBJ databases">
        <title>Hymenobacter terrestris sp. nov. and Hymenobacter lapidiphilus sp. nov., isolated from regoliths in Antarctica.</title>
        <authorList>
            <person name="Sedlacek I."/>
            <person name="Pantucek R."/>
            <person name="Zeman M."/>
            <person name="Holochova P."/>
            <person name="Kralova S."/>
            <person name="Stankova E."/>
            <person name="Sedo O."/>
            <person name="Micenkova L."/>
            <person name="Svec P."/>
            <person name="Gupta V."/>
            <person name="Sood U."/>
            <person name="Korpole U.S."/>
            <person name="Lal R."/>
        </authorList>
    </citation>
    <scope>NUCLEOTIDE SEQUENCE [LARGE SCALE GENOMIC DNA]</scope>
    <source>
        <strain evidence="2 3">P5252</strain>
    </source>
</reference>